<dbReference type="GO" id="GO:0004252">
    <property type="term" value="F:serine-type endopeptidase activity"/>
    <property type="evidence" value="ECO:0007669"/>
    <property type="project" value="InterPro"/>
</dbReference>
<dbReference type="SMART" id="SM00228">
    <property type="entry name" value="PDZ"/>
    <property type="match status" value="1"/>
</dbReference>
<evidence type="ECO:0000256" key="2">
    <source>
        <dbReference type="ARBA" id="ARBA00022670"/>
    </source>
</evidence>
<feature type="domain" description="PDZ" evidence="6">
    <location>
        <begin position="354"/>
        <end position="434"/>
    </location>
</feature>
<feature type="coiled-coil region" evidence="4">
    <location>
        <begin position="90"/>
        <end position="117"/>
    </location>
</feature>
<dbReference type="InterPro" id="IPR001940">
    <property type="entry name" value="Peptidase_S1C"/>
</dbReference>
<dbReference type="Pfam" id="PF13180">
    <property type="entry name" value="PDZ_2"/>
    <property type="match status" value="1"/>
</dbReference>
<keyword evidence="8" id="KW-1185">Reference proteome</keyword>
<evidence type="ECO:0000259" key="6">
    <source>
        <dbReference type="SMART" id="SM00228"/>
    </source>
</evidence>
<name>A0A1G5GPI0_9FIRM</name>
<evidence type="ECO:0000256" key="3">
    <source>
        <dbReference type="ARBA" id="ARBA00022801"/>
    </source>
</evidence>
<dbReference type="InterPro" id="IPR009003">
    <property type="entry name" value="Peptidase_S1_PA"/>
</dbReference>
<dbReference type="AlphaFoldDB" id="A0A1G5GPI0"/>
<reference evidence="8" key="1">
    <citation type="submission" date="2016-10" db="EMBL/GenBank/DDBJ databases">
        <authorList>
            <person name="Varghese N."/>
            <person name="Submissions S."/>
        </authorList>
    </citation>
    <scope>NUCLEOTIDE SEQUENCE [LARGE SCALE GENOMIC DNA]</scope>
    <source>
        <strain evidence="8">XBD2006</strain>
    </source>
</reference>
<dbReference type="PANTHER" id="PTHR22939">
    <property type="entry name" value="SERINE PROTEASE FAMILY S1C HTRA-RELATED"/>
    <property type="match status" value="1"/>
</dbReference>
<dbReference type="Proteomes" id="UP000183047">
    <property type="component" value="Unassembled WGS sequence"/>
</dbReference>
<keyword evidence="5" id="KW-0472">Membrane</keyword>
<dbReference type="PRINTS" id="PR00834">
    <property type="entry name" value="PROTEASES2C"/>
</dbReference>
<protein>
    <submittedName>
        <fullName evidence="7">Serine protease Do</fullName>
    </submittedName>
</protein>
<dbReference type="RefSeq" id="WP_074463360.1">
    <property type="nucleotide sequence ID" value="NZ_FMUR01000023.1"/>
</dbReference>
<keyword evidence="5" id="KW-1133">Transmembrane helix</keyword>
<sequence>MPFNDQDENKKDTSFISEKIKQRPINRKKLLRRTIITASMAVVFGLVSCLTFLLLQPLLSDRLYPESQPEKISLPEESASDELTPEEMFADDTEIAENEAQQNEENQKNQLDEALASYAFNGSDFAKIMTSSLKDVADEASKSIVRVTGVANNTDWFNDSFENNGASGVIVADNGAALFILVPSSAVKNAKNIRVTFNDESMAEAEMCLTDNITKLCVITVKLSSIQESTKETIKTADFANTNFTNLTATPVIAIGSPTGIQRSVSIGLITSDKSPLYLADSNYKIITTDMPGSSDSTGALIDLNGKLLGIIDMNYNSDENKKNRKGLENHISAIAITELRNLIEDLSNKTQRAYFGIYGKNIPAAIRDEMNMPQGAFVTSTEETSPARKALIQSGDIITKLDDNDIISFDAFVKKLADYSPDDIISVTVMRQSNKGYTEIKTQVTLESATHD</sequence>
<comment type="similarity">
    <text evidence="1">Belongs to the peptidase S1C family.</text>
</comment>
<evidence type="ECO:0000256" key="4">
    <source>
        <dbReference type="SAM" id="Coils"/>
    </source>
</evidence>
<keyword evidence="4" id="KW-0175">Coiled coil</keyword>
<dbReference type="Pfam" id="PF13365">
    <property type="entry name" value="Trypsin_2"/>
    <property type="match status" value="1"/>
</dbReference>
<keyword evidence="3" id="KW-0378">Hydrolase</keyword>
<dbReference type="SUPFAM" id="SSF50156">
    <property type="entry name" value="PDZ domain-like"/>
    <property type="match status" value="1"/>
</dbReference>
<gene>
    <name evidence="7" type="ORF">SAMN02910451_02982</name>
</gene>
<organism evidence="7 8">
    <name type="scientific">Butyrivibrio hungatei</name>
    <dbReference type="NCBI Taxonomy" id="185008"/>
    <lineage>
        <taxon>Bacteria</taxon>
        <taxon>Bacillati</taxon>
        <taxon>Bacillota</taxon>
        <taxon>Clostridia</taxon>
        <taxon>Lachnospirales</taxon>
        <taxon>Lachnospiraceae</taxon>
        <taxon>Butyrivibrio</taxon>
    </lineage>
</organism>
<evidence type="ECO:0000313" key="8">
    <source>
        <dbReference type="Proteomes" id="UP000183047"/>
    </source>
</evidence>
<dbReference type="OrthoDB" id="1765023at2"/>
<evidence type="ECO:0000256" key="1">
    <source>
        <dbReference type="ARBA" id="ARBA00010541"/>
    </source>
</evidence>
<keyword evidence="2 7" id="KW-0645">Protease</keyword>
<dbReference type="Gene3D" id="2.30.42.10">
    <property type="match status" value="1"/>
</dbReference>
<dbReference type="SUPFAM" id="SSF50494">
    <property type="entry name" value="Trypsin-like serine proteases"/>
    <property type="match status" value="1"/>
</dbReference>
<dbReference type="GO" id="GO:0006508">
    <property type="term" value="P:proteolysis"/>
    <property type="evidence" value="ECO:0007669"/>
    <property type="project" value="UniProtKB-KW"/>
</dbReference>
<dbReference type="InterPro" id="IPR043504">
    <property type="entry name" value="Peptidase_S1_PA_chymotrypsin"/>
</dbReference>
<dbReference type="InterPro" id="IPR036034">
    <property type="entry name" value="PDZ_sf"/>
</dbReference>
<evidence type="ECO:0000313" key="7">
    <source>
        <dbReference type="EMBL" id="SCY53456.1"/>
    </source>
</evidence>
<feature type="transmembrane region" description="Helical" evidence="5">
    <location>
        <begin position="30"/>
        <end position="55"/>
    </location>
</feature>
<dbReference type="InterPro" id="IPR001478">
    <property type="entry name" value="PDZ"/>
</dbReference>
<accession>A0A1G5GPI0</accession>
<dbReference type="Gene3D" id="2.40.10.10">
    <property type="entry name" value="Trypsin-like serine proteases"/>
    <property type="match status" value="2"/>
</dbReference>
<evidence type="ECO:0000256" key="5">
    <source>
        <dbReference type="SAM" id="Phobius"/>
    </source>
</evidence>
<dbReference type="EMBL" id="FMUR01000023">
    <property type="protein sequence ID" value="SCY53456.1"/>
    <property type="molecule type" value="Genomic_DNA"/>
</dbReference>
<keyword evidence="5" id="KW-0812">Transmembrane</keyword>
<dbReference type="PANTHER" id="PTHR22939:SF129">
    <property type="entry name" value="SERINE PROTEASE HTRA2, MITOCHONDRIAL"/>
    <property type="match status" value="1"/>
</dbReference>
<proteinExistence type="inferred from homology"/>